<evidence type="ECO:0000313" key="3">
    <source>
        <dbReference type="Proteomes" id="UP000198802"/>
    </source>
</evidence>
<name>A0A0S4QQP2_9ACTN</name>
<dbReference type="InterPro" id="IPR015813">
    <property type="entry name" value="Pyrv/PenolPyrv_kinase-like_dom"/>
</dbReference>
<protein>
    <recommendedName>
        <fullName evidence="4">Methylisocitrate lyase</fullName>
    </recommendedName>
</protein>
<accession>A0A0S4QQP2</accession>
<dbReference type="SUPFAM" id="SSF51621">
    <property type="entry name" value="Phosphoenolpyruvate/pyruvate domain"/>
    <property type="match status" value="1"/>
</dbReference>
<feature type="region of interest" description="Disordered" evidence="1">
    <location>
        <begin position="44"/>
        <end position="83"/>
    </location>
</feature>
<dbReference type="Proteomes" id="UP000198802">
    <property type="component" value="Unassembled WGS sequence"/>
</dbReference>
<dbReference type="InterPro" id="IPR040442">
    <property type="entry name" value="Pyrv_kinase-like_dom_sf"/>
</dbReference>
<evidence type="ECO:0008006" key="4">
    <source>
        <dbReference type="Google" id="ProtNLM"/>
    </source>
</evidence>
<dbReference type="GO" id="GO:0003824">
    <property type="term" value="F:catalytic activity"/>
    <property type="evidence" value="ECO:0007669"/>
    <property type="project" value="InterPro"/>
</dbReference>
<organism evidence="2 3">
    <name type="scientific">Parafrankia irregularis</name>
    <dbReference type="NCBI Taxonomy" id="795642"/>
    <lineage>
        <taxon>Bacteria</taxon>
        <taxon>Bacillati</taxon>
        <taxon>Actinomycetota</taxon>
        <taxon>Actinomycetes</taxon>
        <taxon>Frankiales</taxon>
        <taxon>Frankiaceae</taxon>
        <taxon>Parafrankia</taxon>
    </lineage>
</organism>
<dbReference type="Gene3D" id="3.20.20.60">
    <property type="entry name" value="Phosphoenolpyruvate-binding domains"/>
    <property type="match status" value="1"/>
</dbReference>
<gene>
    <name evidence="2" type="ORF">Ga0074812_10946</name>
</gene>
<evidence type="ECO:0000256" key="1">
    <source>
        <dbReference type="SAM" id="MobiDB-lite"/>
    </source>
</evidence>
<proteinExistence type="predicted"/>
<reference evidence="3" key="1">
    <citation type="submission" date="2015-11" db="EMBL/GenBank/DDBJ databases">
        <authorList>
            <person name="Varghese N."/>
        </authorList>
    </citation>
    <scope>NUCLEOTIDE SEQUENCE [LARGE SCALE GENOMIC DNA]</scope>
    <source>
        <strain evidence="3">DSM 45899</strain>
    </source>
</reference>
<dbReference type="EMBL" id="FAOZ01000009">
    <property type="protein sequence ID" value="CUU56826.1"/>
    <property type="molecule type" value="Genomic_DNA"/>
</dbReference>
<dbReference type="AlphaFoldDB" id="A0A0S4QQP2"/>
<evidence type="ECO:0000313" key="2">
    <source>
        <dbReference type="EMBL" id="CUU56826.1"/>
    </source>
</evidence>
<keyword evidence="3" id="KW-1185">Reference proteome</keyword>
<sequence>MVIYPVTLLRLAMGAVEDGLRTILADGTQAGVVDRMQTRARLYKLPDHARLTPTGSSASDARGAARAGRPAGPPSPRSLRVPA</sequence>
<feature type="compositionally biased region" description="Low complexity" evidence="1">
    <location>
        <begin position="55"/>
        <end position="70"/>
    </location>
</feature>